<keyword evidence="3" id="KW-0540">Nuclease</keyword>
<feature type="compositionally biased region" description="Acidic residues" evidence="12">
    <location>
        <begin position="30"/>
        <end position="47"/>
    </location>
</feature>
<dbReference type="Gene3D" id="3.30.870.10">
    <property type="entry name" value="Endonuclease Chain A"/>
    <property type="match status" value="2"/>
</dbReference>
<dbReference type="OrthoDB" id="47785at2759"/>
<keyword evidence="4" id="KW-0227">DNA damage</keyword>
<evidence type="ECO:0008006" key="15">
    <source>
        <dbReference type="Google" id="ProtNLM"/>
    </source>
</evidence>
<gene>
    <name evidence="13" type="ORF">SPPG_08726</name>
</gene>
<evidence type="ECO:0000256" key="7">
    <source>
        <dbReference type="ARBA" id="ARBA00023204"/>
    </source>
</evidence>
<name>A0A0L0H4M0_SPIPD</name>
<dbReference type="Pfam" id="PF06087">
    <property type="entry name" value="Tyr-DNA_phospho"/>
    <property type="match status" value="1"/>
</dbReference>
<dbReference type="RefSeq" id="XP_016603901.1">
    <property type="nucleotide sequence ID" value="XM_016756881.1"/>
</dbReference>
<evidence type="ECO:0000256" key="6">
    <source>
        <dbReference type="ARBA" id="ARBA00022839"/>
    </source>
</evidence>
<keyword evidence="5" id="KW-0378">Hydrolase</keyword>
<evidence type="ECO:0000256" key="9">
    <source>
        <dbReference type="PIRSR" id="PIRSR610347-1"/>
    </source>
</evidence>
<dbReference type="AlphaFoldDB" id="A0A0L0H4M0"/>
<evidence type="ECO:0000256" key="1">
    <source>
        <dbReference type="ARBA" id="ARBA00004123"/>
    </source>
</evidence>
<dbReference type="InParanoid" id="A0A0L0H4M0"/>
<dbReference type="GO" id="GO:0017005">
    <property type="term" value="F:3'-tyrosyl-DNA phosphodiesterase activity"/>
    <property type="evidence" value="ECO:0007669"/>
    <property type="project" value="TreeGrafter"/>
</dbReference>
<evidence type="ECO:0000256" key="11">
    <source>
        <dbReference type="PIRSR" id="PIRSR610347-3"/>
    </source>
</evidence>
<evidence type="ECO:0000256" key="10">
    <source>
        <dbReference type="PIRSR" id="PIRSR610347-2"/>
    </source>
</evidence>
<comment type="similarity">
    <text evidence="2">Belongs to the tyrosyl-DNA phosphodiesterase family.</text>
</comment>
<evidence type="ECO:0000313" key="13">
    <source>
        <dbReference type="EMBL" id="KNC95861.1"/>
    </source>
</evidence>
<feature type="site" description="Interaction with DNA" evidence="11">
    <location>
        <position position="416"/>
    </location>
</feature>
<dbReference type="OMA" id="PLIKECW"/>
<dbReference type="GeneID" id="27691869"/>
<feature type="region of interest" description="Disordered" evidence="12">
    <location>
        <begin position="1"/>
        <end position="60"/>
    </location>
</feature>
<sequence length="522" mass="59214">MKRFLSNRTDTGGSSPRKKNKLDVDKTAEEADYDSDATEIIDDDTLEEQPNRTHNVKGASSTTCSSVPIYIDSRIYLTKVRDLPAQKNVWSKSLEQIFHFGDLACMLQLNYMVELSWMMNHLPEKSRSIPITFVHGLRALSREGLRVEAIQFPNVKIINPDLPIAYGTHHTKAMFLFYKDDTMRVIIHTANMISRDWRNKTQGIWMSPILQRKAPSTTISDFEVDLLAYIKAYGHPLREWHEKLSLYDFSTCNAVIIASVPGRHVGKGLRRWGHLRLRSVLDEVTIGEQCQSKSIVVGQFSSIGSLGTSDEWLTQEFGASLSASRNLAECRPPSIRLVFPTVENVRSSLEGWAAGNSIPFDSKNWAKQQHYMRPRMCIWRADAAGRDRAMPHIKTFTRLSEDGDIAWFLLTSANLSKAAWGSLEKNAKQLMIRSYELGVLVYPELFKMSGVNNIAMRNVSSEVAPFLDLTLNGRGPDNMQRPVIIPLRLPYDLPLTPYGPNDEAWTWDLKRTQLDSCGMTKE</sequence>
<keyword evidence="7" id="KW-0234">DNA repair</keyword>
<dbReference type="GO" id="GO:0004527">
    <property type="term" value="F:exonuclease activity"/>
    <property type="evidence" value="ECO:0007669"/>
    <property type="project" value="UniProtKB-KW"/>
</dbReference>
<evidence type="ECO:0000256" key="4">
    <source>
        <dbReference type="ARBA" id="ARBA00022763"/>
    </source>
</evidence>
<dbReference type="GO" id="GO:0005634">
    <property type="term" value="C:nucleus"/>
    <property type="evidence" value="ECO:0007669"/>
    <property type="project" value="UniProtKB-SubCell"/>
</dbReference>
<evidence type="ECO:0000313" key="14">
    <source>
        <dbReference type="Proteomes" id="UP000053201"/>
    </source>
</evidence>
<dbReference type="PANTHER" id="PTHR12415">
    <property type="entry name" value="TYROSYL-DNA PHOSPHODIESTERASE 1"/>
    <property type="match status" value="1"/>
</dbReference>
<evidence type="ECO:0000256" key="12">
    <source>
        <dbReference type="SAM" id="MobiDB-lite"/>
    </source>
</evidence>
<dbReference type="GO" id="GO:0006281">
    <property type="term" value="P:DNA repair"/>
    <property type="evidence" value="ECO:0007669"/>
    <property type="project" value="UniProtKB-KW"/>
</dbReference>
<protein>
    <recommendedName>
        <fullName evidence="15">Tyrosyl-DNA phosphodiesterase</fullName>
    </recommendedName>
</protein>
<feature type="binding site" evidence="10">
    <location>
        <position position="394"/>
    </location>
    <ligand>
        <name>substrate</name>
    </ligand>
</feature>
<feature type="active site" description="Nucleophile" evidence="9">
    <location>
        <position position="170"/>
    </location>
</feature>
<dbReference type="GO" id="GO:0003697">
    <property type="term" value="F:single-stranded DNA binding"/>
    <property type="evidence" value="ECO:0007669"/>
    <property type="project" value="TreeGrafter"/>
</dbReference>
<proteinExistence type="inferred from homology"/>
<keyword evidence="6" id="KW-0269">Exonuclease</keyword>
<evidence type="ECO:0000256" key="8">
    <source>
        <dbReference type="ARBA" id="ARBA00023242"/>
    </source>
</evidence>
<accession>A0A0L0H4M0</accession>
<dbReference type="GO" id="GO:0003690">
    <property type="term" value="F:double-stranded DNA binding"/>
    <property type="evidence" value="ECO:0007669"/>
    <property type="project" value="TreeGrafter"/>
</dbReference>
<dbReference type="VEuPathDB" id="FungiDB:SPPG_08726"/>
<evidence type="ECO:0000256" key="5">
    <source>
        <dbReference type="ARBA" id="ARBA00022801"/>
    </source>
</evidence>
<dbReference type="STRING" id="645134.A0A0L0H4M0"/>
<feature type="active site" description="Proton donor/acceptor" evidence="9">
    <location>
        <position position="392"/>
    </location>
</feature>
<dbReference type="EMBL" id="KQ257474">
    <property type="protein sequence ID" value="KNC95861.1"/>
    <property type="molecule type" value="Genomic_DNA"/>
</dbReference>
<dbReference type="FunCoup" id="A0A0L0H4M0">
    <property type="interactions" value="518"/>
</dbReference>
<evidence type="ECO:0000256" key="2">
    <source>
        <dbReference type="ARBA" id="ARBA00010205"/>
    </source>
</evidence>
<dbReference type="SUPFAM" id="SSF56024">
    <property type="entry name" value="Phospholipase D/nuclease"/>
    <property type="match status" value="2"/>
</dbReference>
<dbReference type="InterPro" id="IPR010347">
    <property type="entry name" value="Tdp1"/>
</dbReference>
<comment type="subcellular location">
    <subcellularLocation>
        <location evidence="1">Nucleus</location>
    </subcellularLocation>
</comment>
<keyword evidence="8" id="KW-0539">Nucleus</keyword>
<organism evidence="13 14">
    <name type="scientific">Spizellomyces punctatus (strain DAOM BR117)</name>
    <dbReference type="NCBI Taxonomy" id="645134"/>
    <lineage>
        <taxon>Eukaryota</taxon>
        <taxon>Fungi</taxon>
        <taxon>Fungi incertae sedis</taxon>
        <taxon>Chytridiomycota</taxon>
        <taxon>Chytridiomycota incertae sedis</taxon>
        <taxon>Chytridiomycetes</taxon>
        <taxon>Spizellomycetales</taxon>
        <taxon>Spizellomycetaceae</taxon>
        <taxon>Spizellomyces</taxon>
    </lineage>
</organism>
<evidence type="ECO:0000256" key="3">
    <source>
        <dbReference type="ARBA" id="ARBA00022722"/>
    </source>
</evidence>
<keyword evidence="14" id="KW-1185">Reference proteome</keyword>
<dbReference type="eggNOG" id="KOG2031">
    <property type="taxonomic scope" value="Eukaryota"/>
</dbReference>
<dbReference type="Proteomes" id="UP000053201">
    <property type="component" value="Unassembled WGS sequence"/>
</dbReference>
<reference evidence="13 14" key="1">
    <citation type="submission" date="2009-08" db="EMBL/GenBank/DDBJ databases">
        <title>The Genome Sequence of Spizellomyces punctatus strain DAOM BR117.</title>
        <authorList>
            <consortium name="The Broad Institute Genome Sequencing Platform"/>
            <person name="Russ C."/>
            <person name="Cuomo C."/>
            <person name="Shea T."/>
            <person name="Young S.K."/>
            <person name="Zeng Q."/>
            <person name="Koehrsen M."/>
            <person name="Haas B."/>
            <person name="Borodovsky M."/>
            <person name="Guigo R."/>
            <person name="Alvarado L."/>
            <person name="Berlin A."/>
            <person name="Bochicchio J."/>
            <person name="Borenstein D."/>
            <person name="Chapman S."/>
            <person name="Chen Z."/>
            <person name="Engels R."/>
            <person name="Freedman E."/>
            <person name="Gellesch M."/>
            <person name="Goldberg J."/>
            <person name="Griggs A."/>
            <person name="Gujja S."/>
            <person name="Heiman D."/>
            <person name="Hepburn T."/>
            <person name="Howarth C."/>
            <person name="Jen D."/>
            <person name="Larson L."/>
            <person name="Lewis B."/>
            <person name="Mehta T."/>
            <person name="Park D."/>
            <person name="Pearson M."/>
            <person name="Roberts A."/>
            <person name="Saif S."/>
            <person name="Shenoy N."/>
            <person name="Sisk P."/>
            <person name="Stolte C."/>
            <person name="Sykes S."/>
            <person name="Thomson T."/>
            <person name="Walk T."/>
            <person name="White J."/>
            <person name="Yandava C."/>
            <person name="Burger G."/>
            <person name="Gray M.W."/>
            <person name="Holland P.W.H."/>
            <person name="King N."/>
            <person name="Lang F.B.F."/>
            <person name="Roger A.J."/>
            <person name="Ruiz-Trillo I."/>
            <person name="Lander E."/>
            <person name="Nusbaum C."/>
        </authorList>
    </citation>
    <scope>NUCLEOTIDE SEQUENCE [LARGE SCALE GENOMIC DNA]</scope>
    <source>
        <strain evidence="13 14">DAOM BR117</strain>
    </source>
</reference>
<feature type="binding site" evidence="10">
    <location>
        <position position="172"/>
    </location>
    <ligand>
        <name>substrate</name>
    </ligand>
</feature>
<dbReference type="PANTHER" id="PTHR12415:SF0">
    <property type="entry name" value="TYROSYL-DNA PHOSPHODIESTERASE 1"/>
    <property type="match status" value="1"/>
</dbReference>
<feature type="compositionally biased region" description="Polar residues" evidence="12">
    <location>
        <begin position="1"/>
        <end position="14"/>
    </location>
</feature>